<dbReference type="PROSITE" id="PS51419">
    <property type="entry name" value="RAB"/>
    <property type="match status" value="1"/>
</dbReference>
<protein>
    <submittedName>
        <fullName evidence="5">ADP-ribosylation factor-related protein 1</fullName>
    </submittedName>
</protein>
<dbReference type="AlphaFoldDB" id="A0A2R5GXN1"/>
<dbReference type="GO" id="GO:0006886">
    <property type="term" value="P:intracellular protein transport"/>
    <property type="evidence" value="ECO:0007669"/>
    <property type="project" value="TreeGrafter"/>
</dbReference>
<proteinExistence type="predicted"/>
<feature type="binding site" evidence="4">
    <location>
        <position position="56"/>
    </location>
    <ligand>
        <name>Mg(2+)</name>
        <dbReference type="ChEBI" id="CHEBI:18420"/>
    </ligand>
</feature>
<keyword evidence="1 3" id="KW-0547">Nucleotide-binding</keyword>
<dbReference type="EMBL" id="BEYU01000128">
    <property type="protein sequence ID" value="GBG32724.1"/>
    <property type="molecule type" value="Genomic_DNA"/>
</dbReference>
<name>A0A2R5GXN1_9STRA</name>
<dbReference type="InParanoid" id="A0A2R5GXN1"/>
<dbReference type="GO" id="GO:0005525">
    <property type="term" value="F:GTP binding"/>
    <property type="evidence" value="ECO:0007669"/>
    <property type="project" value="UniProtKB-KW"/>
</dbReference>
<evidence type="ECO:0000313" key="6">
    <source>
        <dbReference type="Proteomes" id="UP000241890"/>
    </source>
</evidence>
<dbReference type="SMART" id="SM00178">
    <property type="entry name" value="SAR"/>
    <property type="match status" value="1"/>
</dbReference>
<feature type="binding site" evidence="3">
    <location>
        <begin position="134"/>
        <end position="137"/>
    </location>
    <ligand>
        <name>GTP</name>
        <dbReference type="ChEBI" id="CHEBI:37565"/>
    </ligand>
</feature>
<dbReference type="GO" id="GO:0034067">
    <property type="term" value="P:protein localization to Golgi apparatus"/>
    <property type="evidence" value="ECO:0007669"/>
    <property type="project" value="TreeGrafter"/>
</dbReference>
<keyword evidence="4" id="KW-0479">Metal-binding</keyword>
<dbReference type="PANTHER" id="PTHR45909:SF1">
    <property type="entry name" value="ADP-RIBOSYLATION FACTOR-RELATED PROTEIN 1"/>
    <property type="match status" value="1"/>
</dbReference>
<dbReference type="PANTHER" id="PTHR45909">
    <property type="entry name" value="ADP-RIBOSYLATION FACTOR-RELATED PROTEIN 1"/>
    <property type="match status" value="1"/>
</dbReference>
<feature type="binding site" evidence="3">
    <location>
        <position position="78"/>
    </location>
    <ligand>
        <name>GTP</name>
        <dbReference type="ChEBI" id="CHEBI:37565"/>
    </ligand>
</feature>
<dbReference type="GO" id="GO:0003924">
    <property type="term" value="F:GTPase activity"/>
    <property type="evidence" value="ECO:0007669"/>
    <property type="project" value="InterPro"/>
</dbReference>
<dbReference type="Proteomes" id="UP000241890">
    <property type="component" value="Unassembled WGS sequence"/>
</dbReference>
<dbReference type="InterPro" id="IPR006689">
    <property type="entry name" value="Small_GTPase_ARF/SAR"/>
</dbReference>
<comment type="caution">
    <text evidence="5">The sequence shown here is derived from an EMBL/GenBank/DDBJ whole genome shotgun (WGS) entry which is preliminary data.</text>
</comment>
<dbReference type="PRINTS" id="PR00449">
    <property type="entry name" value="RASTRNSFRMNG"/>
</dbReference>
<keyword evidence="6" id="KW-1185">Reference proteome</keyword>
<dbReference type="GO" id="GO:0005794">
    <property type="term" value="C:Golgi apparatus"/>
    <property type="evidence" value="ECO:0007669"/>
    <property type="project" value="TreeGrafter"/>
</dbReference>
<dbReference type="InterPro" id="IPR005225">
    <property type="entry name" value="Small_GTP-bd"/>
</dbReference>
<evidence type="ECO:0000256" key="1">
    <source>
        <dbReference type="ARBA" id="ARBA00022741"/>
    </source>
</evidence>
<dbReference type="SUPFAM" id="SSF52540">
    <property type="entry name" value="P-loop containing nucleoside triphosphate hydrolases"/>
    <property type="match status" value="1"/>
</dbReference>
<keyword evidence="4" id="KW-0460">Magnesium</keyword>
<keyword evidence="2 3" id="KW-0342">GTP-binding</keyword>
<dbReference type="PROSITE" id="PS51417">
    <property type="entry name" value="ARF"/>
    <property type="match status" value="1"/>
</dbReference>
<gene>
    <name evidence="5" type="ORF">FCC1311_089492</name>
</gene>
<reference evidence="5 6" key="1">
    <citation type="submission" date="2017-12" db="EMBL/GenBank/DDBJ databases">
        <title>Sequencing, de novo assembly and annotation of complete genome of a new Thraustochytrid species, strain FCC1311.</title>
        <authorList>
            <person name="Sedici K."/>
            <person name="Godart F."/>
            <person name="Aiese Cigliano R."/>
            <person name="Sanseverino W."/>
            <person name="Barakat M."/>
            <person name="Ortet P."/>
            <person name="Marechal E."/>
            <person name="Cagnac O."/>
            <person name="Amato A."/>
        </authorList>
    </citation>
    <scope>NUCLEOTIDE SEQUENCE [LARGE SCALE GENOMIC DNA]</scope>
</reference>
<sequence>MFSLLSGFFKWLFSKTEVQILIIGLDHAGKTTLLEQMKGIFHKSANQIPLDKIPPTVGLNIGRMDINNCRVIFWDLGGQIALRSIWDKYYSEAHGLIFVLDSADTDRFEEAKAAMESLVDHPELTGVPLLVCANKQDLPTAKEFEDIDAYFQITDDAAKHAASSAAKNSGSSHTSASNAEAGALLDVVDTHPLGIDSHHRSATGKRRERRLQPVSALTCSGIEVGIRWLIDAVISNPDVIRARGPH</sequence>
<dbReference type="GO" id="GO:0043001">
    <property type="term" value="P:Golgi to plasma membrane protein transport"/>
    <property type="evidence" value="ECO:0007669"/>
    <property type="project" value="TreeGrafter"/>
</dbReference>
<dbReference type="InterPro" id="IPR027417">
    <property type="entry name" value="P-loop_NTPase"/>
</dbReference>
<dbReference type="Pfam" id="PF00025">
    <property type="entry name" value="Arf"/>
    <property type="match status" value="1"/>
</dbReference>
<evidence type="ECO:0000256" key="4">
    <source>
        <dbReference type="PIRSR" id="PIRSR606689-2"/>
    </source>
</evidence>
<feature type="binding site" evidence="3">
    <location>
        <begin position="24"/>
        <end position="31"/>
    </location>
    <ligand>
        <name>GTP</name>
        <dbReference type="ChEBI" id="CHEBI:37565"/>
    </ligand>
</feature>
<evidence type="ECO:0000313" key="5">
    <source>
        <dbReference type="EMBL" id="GBG32724.1"/>
    </source>
</evidence>
<evidence type="ECO:0000256" key="3">
    <source>
        <dbReference type="PIRSR" id="PIRSR606689-1"/>
    </source>
</evidence>
<evidence type="ECO:0000256" key="2">
    <source>
        <dbReference type="ARBA" id="ARBA00023134"/>
    </source>
</evidence>
<organism evidence="5 6">
    <name type="scientific">Hondaea fermentalgiana</name>
    <dbReference type="NCBI Taxonomy" id="2315210"/>
    <lineage>
        <taxon>Eukaryota</taxon>
        <taxon>Sar</taxon>
        <taxon>Stramenopiles</taxon>
        <taxon>Bigyra</taxon>
        <taxon>Labyrinthulomycetes</taxon>
        <taxon>Thraustochytrida</taxon>
        <taxon>Thraustochytriidae</taxon>
        <taxon>Hondaea</taxon>
    </lineage>
</organism>
<dbReference type="OrthoDB" id="414781at2759"/>
<dbReference type="SMART" id="SM00177">
    <property type="entry name" value="ARF"/>
    <property type="match status" value="1"/>
</dbReference>
<dbReference type="NCBIfam" id="TIGR00231">
    <property type="entry name" value="small_GTP"/>
    <property type="match status" value="1"/>
</dbReference>
<dbReference type="GO" id="GO:0046872">
    <property type="term" value="F:metal ion binding"/>
    <property type="evidence" value="ECO:0007669"/>
    <property type="project" value="UniProtKB-KW"/>
</dbReference>
<feature type="binding site" evidence="4">
    <location>
        <position position="31"/>
    </location>
    <ligand>
        <name>Mg(2+)</name>
        <dbReference type="ChEBI" id="CHEBI:18420"/>
    </ligand>
</feature>
<accession>A0A2R5GXN1</accession>
<dbReference type="Gene3D" id="3.40.50.300">
    <property type="entry name" value="P-loop containing nucleotide triphosphate hydrolases"/>
    <property type="match status" value="1"/>
</dbReference>
<dbReference type="InterPro" id="IPR024156">
    <property type="entry name" value="Small_GTPase_ARF"/>
</dbReference>